<reference evidence="3" key="1">
    <citation type="submission" date="2018-05" db="EMBL/GenBank/DDBJ databases">
        <title>Micromonospora globispora sp. nov. and Micromonospora rugosa sp. nov., isolated from marine sediment.</title>
        <authorList>
            <person name="Carro L."/>
            <person name="Aysel V."/>
            <person name="Cetin D."/>
            <person name="Igual J.M."/>
            <person name="Klenk H.-P."/>
            <person name="Trujillo M.E."/>
            <person name="Sahin N."/>
        </authorList>
    </citation>
    <scope>NUCLEOTIDE SEQUENCE [LARGE SCALE GENOMIC DNA]</scope>
    <source>
        <strain evidence="3">S2904</strain>
    </source>
</reference>
<protein>
    <submittedName>
        <fullName evidence="2">Uncharacterized protein</fullName>
    </submittedName>
</protein>
<keyword evidence="3" id="KW-1185">Reference proteome</keyword>
<proteinExistence type="predicted"/>
<dbReference type="InterPro" id="IPR036291">
    <property type="entry name" value="NAD(P)-bd_dom_sf"/>
</dbReference>
<gene>
    <name evidence="2" type="ORF">DLJ46_02175</name>
</gene>
<evidence type="ECO:0000313" key="2">
    <source>
        <dbReference type="EMBL" id="PWU52852.1"/>
    </source>
</evidence>
<evidence type="ECO:0000313" key="3">
    <source>
        <dbReference type="Proteomes" id="UP000245683"/>
    </source>
</evidence>
<dbReference type="Pfam" id="PF13561">
    <property type="entry name" value="adh_short_C2"/>
    <property type="match status" value="1"/>
</dbReference>
<dbReference type="Gene3D" id="3.40.50.720">
    <property type="entry name" value="NAD(P)-binding Rossmann-like Domain"/>
    <property type="match status" value="1"/>
</dbReference>
<feature type="region of interest" description="Disordered" evidence="1">
    <location>
        <begin position="69"/>
        <end position="90"/>
    </location>
</feature>
<evidence type="ECO:0000256" key="1">
    <source>
        <dbReference type="SAM" id="MobiDB-lite"/>
    </source>
</evidence>
<dbReference type="AlphaFoldDB" id="A0A317KGQ2"/>
<dbReference type="Proteomes" id="UP000245683">
    <property type="component" value="Unassembled WGS sequence"/>
</dbReference>
<name>A0A317KGQ2_9ACTN</name>
<accession>A0A317KGQ2</accession>
<dbReference type="SUPFAM" id="SSF51735">
    <property type="entry name" value="NAD(P)-binding Rossmann-fold domains"/>
    <property type="match status" value="1"/>
</dbReference>
<sequence>MAAHGADVGINGSRERGGVDVVVEEIRAAGGTASGVMADVSDPDALAARMVDAVHDELGPIDIAASNVGVRKAAPLPRTPGRASSPRTWR</sequence>
<comment type="caution">
    <text evidence="2">The sequence shown here is derived from an EMBL/GenBank/DDBJ whole genome shotgun (WGS) entry which is preliminary data.</text>
</comment>
<organism evidence="2 3">
    <name type="scientific">Micromonospora globispora</name>
    <dbReference type="NCBI Taxonomy" id="1450148"/>
    <lineage>
        <taxon>Bacteria</taxon>
        <taxon>Bacillati</taxon>
        <taxon>Actinomycetota</taxon>
        <taxon>Actinomycetes</taxon>
        <taxon>Micromonosporales</taxon>
        <taxon>Micromonosporaceae</taxon>
        <taxon>Micromonospora</taxon>
    </lineage>
</organism>
<dbReference type="InterPro" id="IPR002347">
    <property type="entry name" value="SDR_fam"/>
</dbReference>
<dbReference type="EMBL" id="QGSV01000057">
    <property type="protein sequence ID" value="PWU52852.1"/>
    <property type="molecule type" value="Genomic_DNA"/>
</dbReference>